<dbReference type="RefSeq" id="WP_344109805.1">
    <property type="nucleotide sequence ID" value="NZ_BAAANE010000003.1"/>
</dbReference>
<dbReference type="Pfam" id="PF04655">
    <property type="entry name" value="APH_6_hur"/>
    <property type="match status" value="1"/>
</dbReference>
<comment type="caution">
    <text evidence="1">The sequence shown here is derived from an EMBL/GenBank/DDBJ whole genome shotgun (WGS) entry which is preliminary data.</text>
</comment>
<dbReference type="InterPro" id="IPR006748">
    <property type="entry name" value="NH2Glyco/OHUrea_AB-resist_kin"/>
</dbReference>
<gene>
    <name evidence="1" type="ORF">GCM10009744_12740</name>
</gene>
<dbReference type="EMBL" id="BAAANE010000003">
    <property type="protein sequence ID" value="GAA1626314.1"/>
    <property type="molecule type" value="Genomic_DNA"/>
</dbReference>
<accession>A0ABP4QX17</accession>
<dbReference type="SUPFAM" id="SSF56112">
    <property type="entry name" value="Protein kinase-like (PK-like)"/>
    <property type="match status" value="1"/>
</dbReference>
<reference evidence="2" key="1">
    <citation type="journal article" date="2019" name="Int. J. Syst. Evol. Microbiol.">
        <title>The Global Catalogue of Microorganisms (GCM) 10K type strain sequencing project: providing services to taxonomists for standard genome sequencing and annotation.</title>
        <authorList>
            <consortium name="The Broad Institute Genomics Platform"/>
            <consortium name="The Broad Institute Genome Sequencing Center for Infectious Disease"/>
            <person name="Wu L."/>
            <person name="Ma J."/>
        </authorList>
    </citation>
    <scope>NUCLEOTIDE SEQUENCE [LARGE SCALE GENOMIC DNA]</scope>
    <source>
        <strain evidence="2">JCM 14306</strain>
    </source>
</reference>
<organism evidence="1 2">
    <name type="scientific">Kribbella alba</name>
    <dbReference type="NCBI Taxonomy" id="190197"/>
    <lineage>
        <taxon>Bacteria</taxon>
        <taxon>Bacillati</taxon>
        <taxon>Actinomycetota</taxon>
        <taxon>Actinomycetes</taxon>
        <taxon>Propionibacteriales</taxon>
        <taxon>Kribbellaceae</taxon>
        <taxon>Kribbella</taxon>
    </lineage>
</organism>
<keyword evidence="2" id="KW-1185">Reference proteome</keyword>
<proteinExistence type="predicted"/>
<dbReference type="Proteomes" id="UP001501319">
    <property type="component" value="Unassembled WGS sequence"/>
</dbReference>
<protein>
    <submittedName>
        <fullName evidence="1">Aminoglycoside phosphotransferase family protein</fullName>
    </submittedName>
</protein>
<sequence>MSIYSDAGEAVPAEFRAGVETQHGDFGRHWIDRLPGLLESVCRNWHLVLVDVVPRHGYLSVVWQVEQAAQSYALKLTVPSETFQLETAALLAWDGRAMVRLVQCDAERGAALLQWLDASVSLEDVPLDQAVAVAGEMLTAAPQIDRSTTNWFSDARAEVEQWRKAWPSRNTSLGRPFSAAMLQAAEAAVVGIMGRPEAEQPALVNHDLHYANVIRDWNGHWVCVDPKPLIGPPEYGLAPLIWRRYSGAENSLERVKSLCRIAGLDRELARDWLLVRTVDYALWALEAGLTTDPANCCELVDRLG</sequence>
<evidence type="ECO:0000313" key="2">
    <source>
        <dbReference type="Proteomes" id="UP001501319"/>
    </source>
</evidence>
<evidence type="ECO:0000313" key="1">
    <source>
        <dbReference type="EMBL" id="GAA1626314.1"/>
    </source>
</evidence>
<dbReference type="InterPro" id="IPR011009">
    <property type="entry name" value="Kinase-like_dom_sf"/>
</dbReference>
<name>A0ABP4QX17_9ACTN</name>